<evidence type="ECO:0000313" key="2">
    <source>
        <dbReference type="Proteomes" id="UP001077788"/>
    </source>
</evidence>
<reference evidence="1" key="1">
    <citation type="journal article" date="2021" name="Vet Sci">
        <title>O-Serogroups and Pathovirotypes of Escherichia coli Isolated from Post-Weaning Piglets Showing Diarrhoea and/or Oedema in South Korea.</title>
        <authorList>
            <person name="Byun J.W."/>
            <person name="Moon B.Y."/>
            <person name="Do K.H."/>
            <person name="Lee K."/>
            <person name="Lee H.Y."/>
            <person name="Kim W.I."/>
            <person name="So B."/>
            <person name="Lee W.K."/>
        </authorList>
    </citation>
    <scope>NUCLEOTIDE SEQUENCE</scope>
    <source>
        <strain evidence="1">84/14</strain>
    </source>
</reference>
<reference evidence="1" key="2">
    <citation type="submission" date="2022-12" db="EMBL/GenBank/DDBJ databases">
        <authorList>
            <person name="Kardos G."/>
            <person name="Sarkozi R."/>
            <person name="Laczko L."/>
            <person name="Marton S."/>
            <person name="Makrai L."/>
            <person name="Banyai K."/>
            <person name="Fodor L."/>
        </authorList>
    </citation>
    <scope>NUCLEOTIDE SEQUENCE</scope>
    <source>
        <strain evidence="1">84/14</strain>
    </source>
</reference>
<name>A0A9Q4DJQ4_ACTPL</name>
<organism evidence="1 2">
    <name type="scientific">Actinobacillus pleuropneumoniae</name>
    <name type="common">Haemophilus pleuropneumoniae</name>
    <dbReference type="NCBI Taxonomy" id="715"/>
    <lineage>
        <taxon>Bacteria</taxon>
        <taxon>Pseudomonadati</taxon>
        <taxon>Pseudomonadota</taxon>
        <taxon>Gammaproteobacteria</taxon>
        <taxon>Pasteurellales</taxon>
        <taxon>Pasteurellaceae</taxon>
        <taxon>Actinobacillus</taxon>
    </lineage>
</organism>
<sequence>MMHFMVKKRIFPDIILLQARLTGKWRFPPRVNTAREKRTPKSMIVDGVVPRDRRRTKLCSRTNMRRIPCVR</sequence>
<accession>A0A9Q4DJQ4</accession>
<protein>
    <submittedName>
        <fullName evidence="1">Uncharacterized protein</fullName>
    </submittedName>
</protein>
<proteinExistence type="predicted"/>
<gene>
    <name evidence="1" type="ORF">OYG11_11120</name>
</gene>
<comment type="caution">
    <text evidence="1">The sequence shown here is derived from an EMBL/GenBank/DDBJ whole genome shotgun (WGS) entry which is preliminary data.</text>
</comment>
<dbReference type="AlphaFoldDB" id="A0A9Q4DJQ4"/>
<evidence type="ECO:0000313" key="1">
    <source>
        <dbReference type="EMBL" id="MCY6524752.1"/>
    </source>
</evidence>
<feature type="non-terminal residue" evidence="1">
    <location>
        <position position="71"/>
    </location>
</feature>
<dbReference type="Proteomes" id="UP001077788">
    <property type="component" value="Unassembled WGS sequence"/>
</dbReference>
<dbReference type="EMBL" id="JAPQFC010000056">
    <property type="protein sequence ID" value="MCY6524752.1"/>
    <property type="molecule type" value="Genomic_DNA"/>
</dbReference>
<dbReference type="RefSeq" id="WP_267991807.1">
    <property type="nucleotide sequence ID" value="NZ_JAPQFC010000056.1"/>
</dbReference>